<dbReference type="InterPro" id="IPR017441">
    <property type="entry name" value="Protein_kinase_ATP_BS"/>
</dbReference>
<evidence type="ECO:0000259" key="10">
    <source>
        <dbReference type="PROSITE" id="PS50011"/>
    </source>
</evidence>
<gene>
    <name evidence="11" type="ORF">PX52LOC_00848</name>
</gene>
<name>A0A5C1A733_9BACT</name>
<keyword evidence="9" id="KW-0472">Membrane</keyword>
<feature type="transmembrane region" description="Helical" evidence="9">
    <location>
        <begin position="443"/>
        <end position="463"/>
    </location>
</feature>
<comment type="catalytic activity">
    <reaction evidence="6">
        <text>L-threonyl-[protein] + ATP = O-phospho-L-threonyl-[protein] + ADP + H(+)</text>
        <dbReference type="Rhea" id="RHEA:46608"/>
        <dbReference type="Rhea" id="RHEA-COMP:11060"/>
        <dbReference type="Rhea" id="RHEA-COMP:11605"/>
        <dbReference type="ChEBI" id="CHEBI:15378"/>
        <dbReference type="ChEBI" id="CHEBI:30013"/>
        <dbReference type="ChEBI" id="CHEBI:30616"/>
        <dbReference type="ChEBI" id="CHEBI:61977"/>
        <dbReference type="ChEBI" id="CHEBI:456216"/>
        <dbReference type="EC" id="2.7.11.1"/>
    </reaction>
</comment>
<evidence type="ECO:0000256" key="5">
    <source>
        <dbReference type="ARBA" id="ARBA00022840"/>
    </source>
</evidence>
<evidence type="ECO:0000256" key="1">
    <source>
        <dbReference type="ARBA" id="ARBA00022527"/>
    </source>
</evidence>
<evidence type="ECO:0000256" key="9">
    <source>
        <dbReference type="SAM" id="Phobius"/>
    </source>
</evidence>
<keyword evidence="1 11" id="KW-0723">Serine/threonine-protein kinase</keyword>
<evidence type="ECO:0000256" key="2">
    <source>
        <dbReference type="ARBA" id="ARBA00022679"/>
    </source>
</evidence>
<dbReference type="KEGG" id="lrs:PX52LOC_00848"/>
<reference evidence="12" key="1">
    <citation type="submission" date="2019-08" db="EMBL/GenBank/DDBJ databases">
        <title>Limnoglobus roseus gen. nov., sp. nov., a novel freshwater planctomycete with a giant genome from the family Gemmataceae.</title>
        <authorList>
            <person name="Kulichevskaya I.S."/>
            <person name="Naumoff D.G."/>
            <person name="Miroshnikov K."/>
            <person name="Ivanova A."/>
            <person name="Philippov D.A."/>
            <person name="Hakobyan A."/>
            <person name="Rijpstra I.C."/>
            <person name="Sinninghe Damste J.S."/>
            <person name="Liesack W."/>
            <person name="Dedysh S.N."/>
        </authorList>
    </citation>
    <scope>NUCLEOTIDE SEQUENCE [LARGE SCALE GENOMIC DNA]</scope>
    <source>
        <strain evidence="12">PX52</strain>
    </source>
</reference>
<feature type="domain" description="Protein kinase" evidence="10">
    <location>
        <begin position="76"/>
        <end position="338"/>
    </location>
</feature>
<keyword evidence="3 8" id="KW-0547">Nucleotide-binding</keyword>
<evidence type="ECO:0000256" key="3">
    <source>
        <dbReference type="ARBA" id="ARBA00022741"/>
    </source>
</evidence>
<dbReference type="Proteomes" id="UP000324974">
    <property type="component" value="Chromosome"/>
</dbReference>
<evidence type="ECO:0000256" key="6">
    <source>
        <dbReference type="ARBA" id="ARBA00047899"/>
    </source>
</evidence>
<dbReference type="InterPro" id="IPR000719">
    <property type="entry name" value="Prot_kinase_dom"/>
</dbReference>
<evidence type="ECO:0000313" key="12">
    <source>
        <dbReference type="Proteomes" id="UP000324974"/>
    </source>
</evidence>
<dbReference type="PROSITE" id="PS50011">
    <property type="entry name" value="PROTEIN_KINASE_DOM"/>
    <property type="match status" value="1"/>
</dbReference>
<dbReference type="InterPro" id="IPR011009">
    <property type="entry name" value="Kinase-like_dom_sf"/>
</dbReference>
<sequence>MAKPATLNATVALVRKSQLVAEDELRGFLRRAKPRQLVDLTPACLLQQMVAAGLLTPFQADQLQNGRYQGFRLGNYQIRDRIGRGGMGQIYLADHLGLDRQVAIKVLRPAADAAPLARERFLREAYAAAKLSHPNIVTVYDVNAEAEPPYIVMEYIEGVSLQAAVARYGAFAAEEAAECGRQIAMGLQHAFEAGLVHRDIKPANVLIDRRGTAKILDLGIVHIIGECLTQEFNPDVILGTVEYLAPEQAYSSRIDTRADIYGLGATLYFLLAGHPPFPDGDVRTKILMLYSAEPVPLTRLRPDVPPGLAAVVHRMLAKNPDDRYQTPAEAMAALVPWANPVAFPDRIFGPVAATVSNEGSQTVTVAAMYLQPTPLEHPTPVPRRTITDAGTVELCRDGTAPFPACELTLRTQLDHATAEAALSGARANPNFNRLERGLRLACWSAVGFIVLAVGVFALVRLLAHRP</sequence>
<dbReference type="PROSITE" id="PS00107">
    <property type="entry name" value="PROTEIN_KINASE_ATP"/>
    <property type="match status" value="1"/>
</dbReference>
<dbReference type="Pfam" id="PF00069">
    <property type="entry name" value="Pkinase"/>
    <property type="match status" value="1"/>
</dbReference>
<accession>A0A5C1A733</accession>
<keyword evidence="9" id="KW-1133">Transmembrane helix</keyword>
<evidence type="ECO:0000256" key="4">
    <source>
        <dbReference type="ARBA" id="ARBA00022777"/>
    </source>
</evidence>
<keyword evidence="12" id="KW-1185">Reference proteome</keyword>
<comment type="catalytic activity">
    <reaction evidence="7">
        <text>L-seryl-[protein] + ATP = O-phospho-L-seryl-[protein] + ADP + H(+)</text>
        <dbReference type="Rhea" id="RHEA:17989"/>
        <dbReference type="Rhea" id="RHEA-COMP:9863"/>
        <dbReference type="Rhea" id="RHEA-COMP:11604"/>
        <dbReference type="ChEBI" id="CHEBI:15378"/>
        <dbReference type="ChEBI" id="CHEBI:29999"/>
        <dbReference type="ChEBI" id="CHEBI:30616"/>
        <dbReference type="ChEBI" id="CHEBI:83421"/>
        <dbReference type="ChEBI" id="CHEBI:456216"/>
        <dbReference type="EC" id="2.7.11.1"/>
    </reaction>
</comment>
<organism evidence="11 12">
    <name type="scientific">Limnoglobus roseus</name>
    <dbReference type="NCBI Taxonomy" id="2598579"/>
    <lineage>
        <taxon>Bacteria</taxon>
        <taxon>Pseudomonadati</taxon>
        <taxon>Planctomycetota</taxon>
        <taxon>Planctomycetia</taxon>
        <taxon>Gemmatales</taxon>
        <taxon>Gemmataceae</taxon>
        <taxon>Limnoglobus</taxon>
    </lineage>
</organism>
<keyword evidence="5 8" id="KW-0067">ATP-binding</keyword>
<keyword evidence="2" id="KW-0808">Transferase</keyword>
<dbReference type="InterPro" id="IPR008271">
    <property type="entry name" value="Ser/Thr_kinase_AS"/>
</dbReference>
<dbReference type="FunFam" id="3.30.200.20:FF:000035">
    <property type="entry name" value="Serine/threonine protein kinase Stk1"/>
    <property type="match status" value="1"/>
</dbReference>
<feature type="binding site" evidence="8">
    <location>
        <position position="105"/>
    </location>
    <ligand>
        <name>ATP</name>
        <dbReference type="ChEBI" id="CHEBI:30616"/>
    </ligand>
</feature>
<proteinExistence type="predicted"/>
<keyword evidence="4 11" id="KW-0418">Kinase</keyword>
<dbReference type="PANTHER" id="PTHR43289:SF6">
    <property type="entry name" value="SERINE_THREONINE-PROTEIN KINASE NEKL-3"/>
    <property type="match status" value="1"/>
</dbReference>
<dbReference type="GO" id="GO:0005524">
    <property type="term" value="F:ATP binding"/>
    <property type="evidence" value="ECO:0007669"/>
    <property type="project" value="UniProtKB-UniRule"/>
</dbReference>
<dbReference type="AlphaFoldDB" id="A0A5C1A733"/>
<dbReference type="EMBL" id="CP042425">
    <property type="protein sequence ID" value="QEL13987.1"/>
    <property type="molecule type" value="Genomic_DNA"/>
</dbReference>
<dbReference type="SUPFAM" id="SSF56112">
    <property type="entry name" value="Protein kinase-like (PK-like)"/>
    <property type="match status" value="1"/>
</dbReference>
<dbReference type="CDD" id="cd14014">
    <property type="entry name" value="STKc_PknB_like"/>
    <property type="match status" value="1"/>
</dbReference>
<evidence type="ECO:0000313" key="11">
    <source>
        <dbReference type="EMBL" id="QEL13987.1"/>
    </source>
</evidence>
<keyword evidence="9" id="KW-0812">Transmembrane</keyword>
<dbReference type="SMART" id="SM00220">
    <property type="entry name" value="S_TKc"/>
    <property type="match status" value="1"/>
</dbReference>
<evidence type="ECO:0000256" key="8">
    <source>
        <dbReference type="PROSITE-ProRule" id="PRU10141"/>
    </source>
</evidence>
<dbReference type="PANTHER" id="PTHR43289">
    <property type="entry name" value="MITOGEN-ACTIVATED PROTEIN KINASE KINASE KINASE 20-RELATED"/>
    <property type="match status" value="1"/>
</dbReference>
<dbReference type="OrthoDB" id="6111975at2"/>
<protein>
    <submittedName>
        <fullName evidence="11">Serine/threonine protein kinase</fullName>
    </submittedName>
</protein>
<dbReference type="PROSITE" id="PS00108">
    <property type="entry name" value="PROTEIN_KINASE_ST"/>
    <property type="match status" value="1"/>
</dbReference>
<dbReference type="GO" id="GO:0004674">
    <property type="term" value="F:protein serine/threonine kinase activity"/>
    <property type="evidence" value="ECO:0007669"/>
    <property type="project" value="UniProtKB-KW"/>
</dbReference>
<dbReference type="Gene3D" id="3.30.200.20">
    <property type="entry name" value="Phosphorylase Kinase, domain 1"/>
    <property type="match status" value="1"/>
</dbReference>
<dbReference type="Gene3D" id="1.10.510.10">
    <property type="entry name" value="Transferase(Phosphotransferase) domain 1"/>
    <property type="match status" value="1"/>
</dbReference>
<evidence type="ECO:0000256" key="7">
    <source>
        <dbReference type="ARBA" id="ARBA00048679"/>
    </source>
</evidence>